<comment type="caution">
    <text evidence="4">The sequence shown here is derived from an EMBL/GenBank/DDBJ whole genome shotgun (WGS) entry which is preliminary data.</text>
</comment>
<dbReference type="PANTHER" id="PTHR38690">
    <property type="entry name" value="PROTEASE-RELATED"/>
    <property type="match status" value="1"/>
</dbReference>
<dbReference type="InterPro" id="IPR025263">
    <property type="entry name" value="YhdP_central"/>
</dbReference>
<dbReference type="InterPro" id="IPR011836">
    <property type="entry name" value="YhdP"/>
</dbReference>
<sequence length="1211" mass="130716">MSVSRKLIRRLFWGLFALYCVAAAGFIGLRYWVLPQVDRWRPDIEQYASETLGTKVSIEHLSADWRGLNPRLRLLGVSIHDPQTGQSVLELPKVAATLGWRSVLLLSPRLLNLRIDNADVTLRRAADNHLWVAGQSFDLSETGDGQSPLMRWLMRQRELSLHGATLRWQDELRQVPEIALTDLNFVVRNGALSHRFALRARPPAELGASLNVKGEYNRALFVRGASRDPANWSGQLYAELIDAEPMAWKRWLDLPVHVQGRFSARAWADMAAGKITGFSADALARGGAWRADDGKTQAKFSSASLHAEGSPGDIVAFADVPLARSADGRGVSVRLKLDRASVALPEVFATPTLDAHQAVFDGRWVEPPGQPLRLDLRELSLVNDDLQGRLQGTWRAEGSTPAGTADLRGSLSRAAMSAIHRYLPLEVNQDARDWLAYGLPAGEIRDAAITIRGDLDGFPFSAPGAVGEFRLAGAYRDAIVDYAPARPGRKAWPRLENLGGSFAIDRASLTLDSPGEGRIRTSDKETLSLGKVHAVIPDMEHDATLTVDGDSHGSVPAYLALVAHSPLGGLLDGALDEASGQGDWHVPLKLDVPLLNADDSRVAGKVIFNGGSFRFMPEIPVFNQVQGELLFTERGLEVKDIKGQFLGGPARVWGKMEQGAEPLRVEGTLAGEALGELINAQAMKRFSGRTRYSGQLSYLRGGAVDISVKSDLDGLAIDMPAPVGKPAASALPLSLQWSAATDAGARDRRWLSGSLGENINVLLERDPALRASYFSRGAVGVNRAAVLPPTGLSLAATVPALDLDGWNTVIDAFDEPAVKSARPVANSRPALPPAAQVNLATEKLRAGGYVLDNLKLYAQRPAPDQWRVDIDSRQAKGALEWTEASQVIAGRITARFKHLALGGSDDTNQAKDALNEGTDLSDIPAVDLVADQFVLYDKPLGKLRLLGTNLERGKLWRLDTLQITNDAASLDATGTWRLEGAQRGLSIDVKTKFADMGKLLDQVGLKQVMAGGSGTLDGNLSWQDLPWTHNLANVDGALLLSLDKGRFLNVNSRTARLLELLSLQSLQRLSKLDLNPAGVLREGFPFDTVRGDVAINDGLVRTEGFKVNGPVAAIVLAGTTNIIDERWDLKTVVIPNIDASGAAVATAAIVNPLIGLGAFLTQWLLKQPLARAMSAEYAVTGSWDDPKIAPIETRVPRVQEDPAADFGTGGS</sequence>
<dbReference type="RefSeq" id="WP_249279058.1">
    <property type="nucleotide sequence ID" value="NZ_NEVP01000007.1"/>
</dbReference>
<name>A0A261TNN2_9BORD</name>
<proteinExistence type="predicted"/>
<reference evidence="4 5" key="1">
    <citation type="submission" date="2017-05" db="EMBL/GenBank/DDBJ databases">
        <title>Complete and WGS of Bordetella genogroups.</title>
        <authorList>
            <person name="Spilker T."/>
            <person name="LiPuma J."/>
        </authorList>
    </citation>
    <scope>NUCLEOTIDE SEQUENCE [LARGE SCALE GENOMIC DNA]</scope>
    <source>
        <strain evidence="4 5">AU10456</strain>
    </source>
</reference>
<keyword evidence="2" id="KW-0812">Transmembrane</keyword>
<keyword evidence="2" id="KW-0472">Membrane</keyword>
<evidence type="ECO:0000313" key="4">
    <source>
        <dbReference type="EMBL" id="OZI50223.1"/>
    </source>
</evidence>
<evidence type="ECO:0000313" key="5">
    <source>
        <dbReference type="Proteomes" id="UP000216913"/>
    </source>
</evidence>
<accession>A0A261TNN2</accession>
<dbReference type="EMBL" id="NEVP01000007">
    <property type="protein sequence ID" value="OZI50223.1"/>
    <property type="molecule type" value="Genomic_DNA"/>
</dbReference>
<keyword evidence="5" id="KW-1185">Reference proteome</keyword>
<dbReference type="Pfam" id="PF13116">
    <property type="entry name" value="YhdP"/>
    <property type="match status" value="1"/>
</dbReference>
<dbReference type="Proteomes" id="UP000216913">
    <property type="component" value="Unassembled WGS sequence"/>
</dbReference>
<evidence type="ECO:0000256" key="1">
    <source>
        <dbReference type="SAM" id="MobiDB-lite"/>
    </source>
</evidence>
<protein>
    <submittedName>
        <fullName evidence="4">TIGR02099 family protein</fullName>
    </submittedName>
</protein>
<feature type="transmembrane region" description="Helical" evidence="2">
    <location>
        <begin position="12"/>
        <end position="33"/>
    </location>
</feature>
<dbReference type="PANTHER" id="PTHR38690:SF1">
    <property type="entry name" value="PROTEASE"/>
    <property type="match status" value="1"/>
</dbReference>
<dbReference type="NCBIfam" id="TIGR02099">
    <property type="entry name" value="YhdP family protein"/>
    <property type="match status" value="1"/>
</dbReference>
<keyword evidence="2" id="KW-1133">Transmembrane helix</keyword>
<evidence type="ECO:0000256" key="2">
    <source>
        <dbReference type="SAM" id="Phobius"/>
    </source>
</evidence>
<dbReference type="AlphaFoldDB" id="A0A261TNN2"/>
<feature type="region of interest" description="Disordered" evidence="1">
    <location>
        <begin position="1192"/>
        <end position="1211"/>
    </location>
</feature>
<organism evidence="4 5">
    <name type="scientific">Bordetella genomosp. 5</name>
    <dbReference type="NCBI Taxonomy" id="1395608"/>
    <lineage>
        <taxon>Bacteria</taxon>
        <taxon>Pseudomonadati</taxon>
        <taxon>Pseudomonadota</taxon>
        <taxon>Betaproteobacteria</taxon>
        <taxon>Burkholderiales</taxon>
        <taxon>Alcaligenaceae</taxon>
        <taxon>Bordetella</taxon>
    </lineage>
</organism>
<gene>
    <name evidence="4" type="ORF">CAL25_12925</name>
</gene>
<evidence type="ECO:0000259" key="3">
    <source>
        <dbReference type="Pfam" id="PF13116"/>
    </source>
</evidence>
<feature type="domain" description="YhdP central" evidence="3">
    <location>
        <begin position="298"/>
        <end position="1188"/>
    </location>
</feature>